<keyword evidence="3" id="KW-1185">Reference proteome</keyword>
<evidence type="ECO:0000313" key="3">
    <source>
        <dbReference type="Proteomes" id="UP000521943"/>
    </source>
</evidence>
<dbReference type="AlphaFoldDB" id="A0A8H6I5U2"/>
<dbReference type="EMBL" id="JACGCI010000015">
    <property type="protein sequence ID" value="KAF6759463.1"/>
    <property type="molecule type" value="Genomic_DNA"/>
</dbReference>
<organism evidence="2 3">
    <name type="scientific">Ephemerocybe angulata</name>
    <dbReference type="NCBI Taxonomy" id="980116"/>
    <lineage>
        <taxon>Eukaryota</taxon>
        <taxon>Fungi</taxon>
        <taxon>Dikarya</taxon>
        <taxon>Basidiomycota</taxon>
        <taxon>Agaricomycotina</taxon>
        <taxon>Agaricomycetes</taxon>
        <taxon>Agaricomycetidae</taxon>
        <taxon>Agaricales</taxon>
        <taxon>Agaricineae</taxon>
        <taxon>Psathyrellaceae</taxon>
        <taxon>Ephemerocybe</taxon>
    </lineage>
</organism>
<reference evidence="2 3" key="1">
    <citation type="submission" date="2020-07" db="EMBL/GenBank/DDBJ databases">
        <title>Comparative genomics of pyrophilous fungi reveals a link between fire events and developmental genes.</title>
        <authorList>
            <consortium name="DOE Joint Genome Institute"/>
            <person name="Steindorff A.S."/>
            <person name="Carver A."/>
            <person name="Calhoun S."/>
            <person name="Stillman K."/>
            <person name="Liu H."/>
            <person name="Lipzen A."/>
            <person name="Pangilinan J."/>
            <person name="Labutti K."/>
            <person name="Bruns T.D."/>
            <person name="Grigoriev I.V."/>
        </authorList>
    </citation>
    <scope>NUCLEOTIDE SEQUENCE [LARGE SCALE GENOMIC DNA]</scope>
    <source>
        <strain evidence="2 3">CBS 144469</strain>
    </source>
</reference>
<gene>
    <name evidence="2" type="ORF">DFP72DRAFT_844194</name>
</gene>
<comment type="caution">
    <text evidence="2">The sequence shown here is derived from an EMBL/GenBank/DDBJ whole genome shotgun (WGS) entry which is preliminary data.</text>
</comment>
<dbReference type="Proteomes" id="UP000521943">
    <property type="component" value="Unassembled WGS sequence"/>
</dbReference>
<name>A0A8H6I5U2_9AGAR</name>
<proteinExistence type="predicted"/>
<feature type="region of interest" description="Disordered" evidence="1">
    <location>
        <begin position="299"/>
        <end position="319"/>
    </location>
</feature>
<protein>
    <submittedName>
        <fullName evidence="2">Uncharacterized protein</fullName>
    </submittedName>
</protein>
<evidence type="ECO:0000313" key="2">
    <source>
        <dbReference type="EMBL" id="KAF6759463.1"/>
    </source>
</evidence>
<accession>A0A8H6I5U2</accession>
<evidence type="ECO:0000256" key="1">
    <source>
        <dbReference type="SAM" id="MobiDB-lite"/>
    </source>
</evidence>
<sequence length="332" mass="36960">MPLYSCSPVNCLHTHRVPRWEITEAENNTVFISAVYYRNSLLEGKDRIFLEHWFQWAYLPRYPFHHRELSDSDISQDGMINENALAQLKQDQLERDAKEPTHSPTHSKRALIMVFAPHPSGPVSLIRFKLLRDAVAGVPSLRERMLEGKPLGYGIAFYAPPVRSQDSDSFALTCRTAYSGSMMASGALWRVMDAYGLSSLPSVGSLYRSTRCWAASGTLASSSVQCNLREVCITTSDGEKPAVSRHHVDLAEQLAEGWHEVGYEWCLWNQPILAKSGEKLGHGVFPDVLGVLASQSASLGRSRSKQNERSAQRTTRARGNAAAMALTQILEP</sequence>